<comment type="caution">
    <text evidence="2">The sequence shown here is derived from an EMBL/GenBank/DDBJ whole genome shotgun (WGS) entry which is preliminary data.</text>
</comment>
<proteinExistence type="predicted"/>
<dbReference type="InterPro" id="IPR029063">
    <property type="entry name" value="SAM-dependent_MTases_sf"/>
</dbReference>
<dbReference type="InterPro" id="IPR025714">
    <property type="entry name" value="Methyltranfer_dom"/>
</dbReference>
<evidence type="ECO:0000259" key="1">
    <source>
        <dbReference type="Pfam" id="PF13847"/>
    </source>
</evidence>
<dbReference type="Pfam" id="PF13847">
    <property type="entry name" value="Methyltransf_31"/>
    <property type="match status" value="1"/>
</dbReference>
<dbReference type="Proteomes" id="UP001208041">
    <property type="component" value="Unassembled WGS sequence"/>
</dbReference>
<evidence type="ECO:0000313" key="3">
    <source>
        <dbReference type="Proteomes" id="UP001208041"/>
    </source>
</evidence>
<keyword evidence="2" id="KW-0489">Methyltransferase</keyword>
<dbReference type="EMBL" id="JAOYFC010000004">
    <property type="protein sequence ID" value="MCV6825812.1"/>
    <property type="molecule type" value="Genomic_DNA"/>
</dbReference>
<dbReference type="GO" id="GO:0008168">
    <property type="term" value="F:methyltransferase activity"/>
    <property type="evidence" value="ECO:0007669"/>
    <property type="project" value="UniProtKB-KW"/>
</dbReference>
<accession>A0AAE3J4J4</accession>
<protein>
    <submittedName>
        <fullName evidence="2">Class I SAM-dependent methyltransferase</fullName>
    </submittedName>
</protein>
<dbReference type="CDD" id="cd02440">
    <property type="entry name" value="AdoMet_MTases"/>
    <property type="match status" value="1"/>
</dbReference>
<reference evidence="2" key="1">
    <citation type="submission" date="2022-10" db="EMBL/GenBank/DDBJ databases">
        <authorList>
            <person name="Yue Y."/>
        </authorList>
    </citation>
    <scope>NUCLEOTIDE SEQUENCE</scope>
    <source>
        <strain evidence="2">Z654</strain>
    </source>
</reference>
<keyword evidence="3" id="KW-1185">Reference proteome</keyword>
<dbReference type="AlphaFoldDB" id="A0AAE3J4J4"/>
<sequence>MTSPAFWDRKAPSYAAKPIADPIAYQAKLTRVQALLSPTDRVLEIGCGTGSTALNLANSCAHFTGTDISSGMIDIANRKLSAEAPKNVVFRRADATEIVGEHSFDVILAFSLLHLVDDIPAVLNSVHSQLEPGGLLISKTVCVKDQFIALRELVRVLSLLGVAPRVTQLSRNELIEFIKNAGFEIVESGYLSNSRMSPFVVAKRID</sequence>
<name>A0AAE3J4J4_9RHOB</name>
<dbReference type="RefSeq" id="WP_263954765.1">
    <property type="nucleotide sequence ID" value="NZ_JAOYFC010000004.1"/>
</dbReference>
<gene>
    <name evidence="2" type="ORF">OH136_14720</name>
</gene>
<evidence type="ECO:0000313" key="2">
    <source>
        <dbReference type="EMBL" id="MCV6825812.1"/>
    </source>
</evidence>
<dbReference type="SUPFAM" id="SSF53335">
    <property type="entry name" value="S-adenosyl-L-methionine-dependent methyltransferases"/>
    <property type="match status" value="1"/>
</dbReference>
<dbReference type="Gene3D" id="3.40.50.150">
    <property type="entry name" value="Vaccinia Virus protein VP39"/>
    <property type="match status" value="1"/>
</dbReference>
<dbReference type="GO" id="GO:0032259">
    <property type="term" value="P:methylation"/>
    <property type="evidence" value="ECO:0007669"/>
    <property type="project" value="UniProtKB-KW"/>
</dbReference>
<feature type="domain" description="Methyltransferase" evidence="1">
    <location>
        <begin position="39"/>
        <end position="149"/>
    </location>
</feature>
<dbReference type="PANTHER" id="PTHR43861">
    <property type="entry name" value="TRANS-ACONITATE 2-METHYLTRANSFERASE-RELATED"/>
    <property type="match status" value="1"/>
</dbReference>
<keyword evidence="2" id="KW-0808">Transferase</keyword>
<organism evidence="2 3">
    <name type="scientific">Halocynthiibacter halioticoli</name>
    <dbReference type="NCBI Taxonomy" id="2986804"/>
    <lineage>
        <taxon>Bacteria</taxon>
        <taxon>Pseudomonadati</taxon>
        <taxon>Pseudomonadota</taxon>
        <taxon>Alphaproteobacteria</taxon>
        <taxon>Rhodobacterales</taxon>
        <taxon>Paracoccaceae</taxon>
        <taxon>Halocynthiibacter</taxon>
    </lineage>
</organism>